<dbReference type="Pfam" id="PF03631">
    <property type="entry name" value="Virul_fac_BrkB"/>
    <property type="match status" value="1"/>
</dbReference>
<accession>A0ABS6JQX0</accession>
<evidence type="ECO:0000256" key="3">
    <source>
        <dbReference type="ARBA" id="ARBA00022692"/>
    </source>
</evidence>
<keyword evidence="3 6" id="KW-0812">Transmembrane</keyword>
<comment type="subcellular location">
    <subcellularLocation>
        <location evidence="1">Cell membrane</location>
        <topology evidence="1">Multi-pass membrane protein</topology>
    </subcellularLocation>
</comment>
<name>A0ABS6JQX0_9BACI</name>
<keyword evidence="2" id="KW-1003">Cell membrane</keyword>
<reference evidence="7 8" key="1">
    <citation type="submission" date="2021-06" db="EMBL/GenBank/DDBJ databases">
        <title>Bacillus sp. RD4P76, an endophyte from a halophyte.</title>
        <authorList>
            <person name="Sun J.-Q."/>
        </authorList>
    </citation>
    <scope>NUCLEOTIDE SEQUENCE [LARGE SCALE GENOMIC DNA]</scope>
    <source>
        <strain evidence="7 8">JCM 17098</strain>
    </source>
</reference>
<feature type="transmembrane region" description="Helical" evidence="6">
    <location>
        <begin position="196"/>
        <end position="217"/>
    </location>
</feature>
<dbReference type="RefSeq" id="WP_088073770.1">
    <property type="nucleotide sequence ID" value="NZ_JAHQCR010000024.1"/>
</dbReference>
<dbReference type="PIRSF" id="PIRSF035875">
    <property type="entry name" value="RNase_BN"/>
    <property type="match status" value="1"/>
</dbReference>
<feature type="transmembrane region" description="Helical" evidence="6">
    <location>
        <begin position="229"/>
        <end position="251"/>
    </location>
</feature>
<feature type="transmembrane region" description="Helical" evidence="6">
    <location>
        <begin position="25"/>
        <end position="45"/>
    </location>
</feature>
<protein>
    <submittedName>
        <fullName evidence="7">YihY/virulence factor BrkB family protein</fullName>
    </submittedName>
</protein>
<keyword evidence="4 6" id="KW-1133">Transmembrane helix</keyword>
<comment type="caution">
    <text evidence="7">The sequence shown here is derived from an EMBL/GenBank/DDBJ whole genome shotgun (WGS) entry which is preliminary data.</text>
</comment>
<keyword evidence="5 6" id="KW-0472">Membrane</keyword>
<feature type="transmembrane region" description="Helical" evidence="6">
    <location>
        <begin position="164"/>
        <end position="184"/>
    </location>
</feature>
<feature type="transmembrane region" description="Helical" evidence="6">
    <location>
        <begin position="123"/>
        <end position="144"/>
    </location>
</feature>
<organism evidence="7 8">
    <name type="scientific">Evansella alkalicola</name>
    <dbReference type="NCBI Taxonomy" id="745819"/>
    <lineage>
        <taxon>Bacteria</taxon>
        <taxon>Bacillati</taxon>
        <taxon>Bacillota</taxon>
        <taxon>Bacilli</taxon>
        <taxon>Bacillales</taxon>
        <taxon>Bacillaceae</taxon>
        <taxon>Evansella</taxon>
    </lineage>
</organism>
<dbReference type="NCBIfam" id="TIGR00765">
    <property type="entry name" value="yihY_not_rbn"/>
    <property type="match status" value="1"/>
</dbReference>
<dbReference type="PANTHER" id="PTHR30213">
    <property type="entry name" value="INNER MEMBRANE PROTEIN YHJD"/>
    <property type="match status" value="1"/>
</dbReference>
<proteinExistence type="predicted"/>
<evidence type="ECO:0000256" key="4">
    <source>
        <dbReference type="ARBA" id="ARBA00022989"/>
    </source>
</evidence>
<gene>
    <name evidence="7" type="ORF">KS407_05750</name>
</gene>
<sequence>MPLIMSLIARFKEHRLIELAAQCSYYLLLSLFPFLIFIITLISFFPISLEFDIALIQDIVPGDIAGMIENQWSHITAQQSTSLLSFGIIFTLWTASQSLNTMLRLLNRAYDVTEDRKMIKARLLSITLTIGMFAVVLVALGLQVVGAAFMDMFVFDLILFEFNAIRWVLSSLLLFIVFTLLYWLGPNIRLRFSEIYYGAIFATVGWQVTSFFFSYYLNNFANYTATYGTIGAVIALMVWFHLSSVIILFGGEINAALKEDKFDKVEWR</sequence>
<evidence type="ECO:0000256" key="1">
    <source>
        <dbReference type="ARBA" id="ARBA00004651"/>
    </source>
</evidence>
<dbReference type="Proteomes" id="UP000790580">
    <property type="component" value="Unassembled WGS sequence"/>
</dbReference>
<keyword evidence="8" id="KW-1185">Reference proteome</keyword>
<dbReference type="EMBL" id="JAHQCR010000024">
    <property type="protein sequence ID" value="MBU9720953.1"/>
    <property type="molecule type" value="Genomic_DNA"/>
</dbReference>
<evidence type="ECO:0000313" key="7">
    <source>
        <dbReference type="EMBL" id="MBU9720953.1"/>
    </source>
</evidence>
<evidence type="ECO:0000256" key="5">
    <source>
        <dbReference type="ARBA" id="ARBA00023136"/>
    </source>
</evidence>
<evidence type="ECO:0000313" key="8">
    <source>
        <dbReference type="Proteomes" id="UP000790580"/>
    </source>
</evidence>
<dbReference type="PANTHER" id="PTHR30213:SF0">
    <property type="entry name" value="UPF0761 MEMBRANE PROTEIN YIHY"/>
    <property type="match status" value="1"/>
</dbReference>
<evidence type="ECO:0000256" key="2">
    <source>
        <dbReference type="ARBA" id="ARBA00022475"/>
    </source>
</evidence>
<evidence type="ECO:0000256" key="6">
    <source>
        <dbReference type="SAM" id="Phobius"/>
    </source>
</evidence>
<dbReference type="InterPro" id="IPR017039">
    <property type="entry name" value="Virul_fac_BrkB"/>
</dbReference>
<feature type="transmembrane region" description="Helical" evidence="6">
    <location>
        <begin position="83"/>
        <end position="103"/>
    </location>
</feature>